<dbReference type="InterPro" id="IPR011990">
    <property type="entry name" value="TPR-like_helical_dom_sf"/>
</dbReference>
<dbReference type="Pfam" id="PF08238">
    <property type="entry name" value="Sel1"/>
    <property type="match status" value="3"/>
</dbReference>
<dbReference type="EMBL" id="RRZB01000064">
    <property type="protein sequence ID" value="MBE0465161.1"/>
    <property type="molecule type" value="Genomic_DNA"/>
</dbReference>
<dbReference type="RefSeq" id="WP_192539596.1">
    <property type="nucleotide sequence ID" value="NZ_RRZB01000064.1"/>
</dbReference>
<evidence type="ECO:0000313" key="2">
    <source>
        <dbReference type="Proteomes" id="UP001645038"/>
    </source>
</evidence>
<sequence length="197" mass="22168">MWTLGSGSFKRIPRLRRVNTHVKQPALKAWLPDATWKKLCISCHQFMAASFEDNNEARSVRHLKQLDVLGGEKGALELGYRYLNGKGVHKDHAQAYQCFEKTADQNGKWCMEAEFQLGCMHMLGQFVPTHDAKAGEYFEKAAQKGHSLAQYNWGLALIDGWAGYEDHLQGVEWVEKAAAAGVAEAQETLARLNEPKH</sequence>
<accession>A0ABR9G2Q4</accession>
<dbReference type="SUPFAM" id="SSF81901">
    <property type="entry name" value="HCP-like"/>
    <property type="match status" value="1"/>
</dbReference>
<dbReference type="Proteomes" id="UP001645038">
    <property type="component" value="Unassembled WGS sequence"/>
</dbReference>
<dbReference type="InterPro" id="IPR006597">
    <property type="entry name" value="Sel1-like"/>
</dbReference>
<evidence type="ECO:0000313" key="1">
    <source>
        <dbReference type="EMBL" id="MBE0465161.1"/>
    </source>
</evidence>
<keyword evidence="2" id="KW-1185">Reference proteome</keyword>
<proteinExistence type="predicted"/>
<dbReference type="InterPro" id="IPR050767">
    <property type="entry name" value="Sel1_AlgK"/>
</dbReference>
<dbReference type="Gene3D" id="1.25.40.10">
    <property type="entry name" value="Tetratricopeptide repeat domain"/>
    <property type="match status" value="1"/>
</dbReference>
<dbReference type="SMART" id="SM00671">
    <property type="entry name" value="SEL1"/>
    <property type="match status" value="3"/>
</dbReference>
<dbReference type="PANTHER" id="PTHR11102">
    <property type="entry name" value="SEL-1-LIKE PROTEIN"/>
    <property type="match status" value="1"/>
</dbReference>
<gene>
    <name evidence="1" type="ORF">EI547_17140</name>
</gene>
<comment type="caution">
    <text evidence="1">The sequence shown here is derived from an EMBL/GenBank/DDBJ whole genome shotgun (WGS) entry which is preliminary data.</text>
</comment>
<organism evidence="1 2">
    <name type="scientific">Halomonas colorata</name>
    <dbReference type="NCBI Taxonomy" id="2742615"/>
    <lineage>
        <taxon>Bacteria</taxon>
        <taxon>Pseudomonadati</taxon>
        <taxon>Pseudomonadota</taxon>
        <taxon>Gammaproteobacteria</taxon>
        <taxon>Oceanospirillales</taxon>
        <taxon>Halomonadaceae</taxon>
        <taxon>Halomonas</taxon>
    </lineage>
</organism>
<dbReference type="PANTHER" id="PTHR11102:SF160">
    <property type="entry name" value="ERAD-ASSOCIATED E3 UBIQUITIN-PROTEIN LIGASE COMPONENT HRD3"/>
    <property type="match status" value="1"/>
</dbReference>
<protein>
    <submittedName>
        <fullName evidence="1">Sel1 repeat family protein</fullName>
    </submittedName>
</protein>
<name>A0ABR9G2Q4_9GAMM</name>
<reference evidence="1 2" key="1">
    <citation type="submission" date="2020-07" db="EMBL/GenBank/DDBJ databases">
        <title>Halophilic bacteria isolated from french cheeses.</title>
        <authorList>
            <person name="Kothe C.I."/>
            <person name="Farah-Kraiem B."/>
            <person name="Renault P."/>
            <person name="Dridi B."/>
        </authorList>
    </citation>
    <scope>NUCLEOTIDE SEQUENCE [LARGE SCALE GENOMIC DNA]</scope>
    <source>
        <strain evidence="1 2">FME20</strain>
    </source>
</reference>